<dbReference type="SUPFAM" id="SSF56047">
    <property type="entry name" value="Ribosomal protein S8"/>
    <property type="match status" value="1"/>
</dbReference>
<dbReference type="InterPro" id="IPR000630">
    <property type="entry name" value="Ribosomal_uS8"/>
</dbReference>
<name>A0A1G4KPA6_KOMPC</name>
<evidence type="ECO:0000256" key="3">
    <source>
        <dbReference type="ARBA" id="ARBA00023274"/>
    </source>
</evidence>
<reference evidence="4 5" key="2">
    <citation type="journal article" date="2016" name="FEMS Yeast Res.">
        <title>Curation of the genome annotation of Pichia pastoris (Komagataella phaffii) CBS7435 from gene level to protein function.</title>
        <authorList>
            <person name="Valli M."/>
            <person name="Tatto N.E."/>
            <person name="Peymann A."/>
            <person name="Gruber C."/>
            <person name="Landes N."/>
            <person name="Ekker H."/>
            <person name="Thallinger G.G."/>
            <person name="Mattanovich D."/>
            <person name="Gasser B."/>
            <person name="Graf A.B."/>
        </authorList>
    </citation>
    <scope>GENOME REANNOTATION</scope>
    <source>
        <strain evidence="4 5">ATCC 76273 / CBS 7435 / CECT 11047 / NRRL Y-11430 / Wegner 21-1</strain>
    </source>
</reference>
<dbReference type="AlphaFoldDB" id="A0A1G4KPA6"/>
<accession>A0A1G4KPA6</accession>
<dbReference type="FunFam" id="3.30.1370.30:FF:000006">
    <property type="entry name" value="40S ribosomal protein S8"/>
    <property type="match status" value="1"/>
</dbReference>
<dbReference type="Gene3D" id="3.30.1490.10">
    <property type="match status" value="1"/>
</dbReference>
<evidence type="ECO:0000313" key="5">
    <source>
        <dbReference type="Proteomes" id="UP000006853"/>
    </source>
</evidence>
<evidence type="ECO:0000256" key="1">
    <source>
        <dbReference type="ARBA" id="ARBA00006471"/>
    </source>
</evidence>
<dbReference type="GO" id="GO:0005840">
    <property type="term" value="C:ribosome"/>
    <property type="evidence" value="ECO:0007669"/>
    <property type="project" value="UniProtKB-KW"/>
</dbReference>
<dbReference type="Gene3D" id="3.30.1370.30">
    <property type="match status" value="1"/>
</dbReference>
<comment type="similarity">
    <text evidence="1">Belongs to the universal ribosomal protein uS8 family.</text>
</comment>
<dbReference type="GO" id="GO:0006412">
    <property type="term" value="P:translation"/>
    <property type="evidence" value="ECO:0007669"/>
    <property type="project" value="InterPro"/>
</dbReference>
<dbReference type="Proteomes" id="UP000006853">
    <property type="component" value="Chromosome 1"/>
</dbReference>
<dbReference type="InterPro" id="IPR035987">
    <property type="entry name" value="Ribosomal_uS8_sf"/>
</dbReference>
<dbReference type="Pfam" id="PF00410">
    <property type="entry name" value="Ribosomal_S8"/>
    <property type="match status" value="1"/>
</dbReference>
<dbReference type="SMR" id="A0A1G4KPA6"/>
<proteinExistence type="inferred from homology"/>
<gene>
    <name evidence="4" type="primary">MRPS8</name>
    <name evidence="4" type="ordered locus">PP7435_Chr1-0704</name>
</gene>
<organism evidence="4 5">
    <name type="scientific">Komagataella phaffii (strain ATCC 76273 / CBS 7435 / CECT 11047 / NRRL Y-11430 / Wegner 21-1)</name>
    <name type="common">Yeast</name>
    <name type="synonym">Pichia pastoris</name>
    <dbReference type="NCBI Taxonomy" id="981350"/>
    <lineage>
        <taxon>Eukaryota</taxon>
        <taxon>Fungi</taxon>
        <taxon>Dikarya</taxon>
        <taxon>Ascomycota</taxon>
        <taxon>Saccharomycotina</taxon>
        <taxon>Pichiomycetes</taxon>
        <taxon>Pichiales</taxon>
        <taxon>Pichiaceae</taxon>
        <taxon>Komagataella</taxon>
    </lineage>
</organism>
<keyword evidence="2 4" id="KW-0689">Ribosomal protein</keyword>
<reference evidence="4 5" key="1">
    <citation type="journal article" date="2011" name="J. Biotechnol.">
        <title>High-quality genome sequence of Pichia pastoris CBS7435.</title>
        <authorList>
            <person name="Kuberl A."/>
            <person name="Schneider J."/>
            <person name="Thallinger G.G."/>
            <person name="Anderl I."/>
            <person name="Wibberg D."/>
            <person name="Hajek T."/>
            <person name="Jaenicke S."/>
            <person name="Brinkrolf K."/>
            <person name="Goesmann A."/>
            <person name="Szczepanowski R."/>
            <person name="Puhler A."/>
            <person name="Schwab H."/>
            <person name="Glieder A."/>
            <person name="Pichler H."/>
        </authorList>
    </citation>
    <scope>NUCLEOTIDE SEQUENCE [LARGE SCALE GENOMIC DNA]</scope>
    <source>
        <strain evidence="5">ATCC 76273 / CBS 7435 / CECT 11047 / NRRL Y-11430 / Wegner 21-1</strain>
    </source>
</reference>
<protein>
    <submittedName>
        <fullName evidence="4">37S ribosomal protein S8, mitochondrial</fullName>
    </submittedName>
</protein>
<keyword evidence="5" id="KW-1185">Reference proteome</keyword>
<evidence type="ECO:0000256" key="2">
    <source>
        <dbReference type="ARBA" id="ARBA00022980"/>
    </source>
</evidence>
<keyword evidence="3" id="KW-0687">Ribonucleoprotein</keyword>
<dbReference type="GO" id="GO:1990904">
    <property type="term" value="C:ribonucleoprotein complex"/>
    <property type="evidence" value="ECO:0007669"/>
    <property type="project" value="UniProtKB-KW"/>
</dbReference>
<sequence>MSLVQLANVCAHLQNCTRVHFNMAAVPFTRLHLQVATGLYKHGFIKGIQKGSIAGPDLVPTEVTPDNIATRRLWLNLKYKNSKPVLSKLSLVSKPNRRLVLTKQEIKALASGLKVRIIDPLQPGEVMFVKLPRSKELIELQEAADRYVGGEVLCRAR</sequence>
<dbReference type="GO" id="GO:0003735">
    <property type="term" value="F:structural constituent of ribosome"/>
    <property type="evidence" value="ECO:0007669"/>
    <property type="project" value="InterPro"/>
</dbReference>
<dbReference type="EMBL" id="FR839628">
    <property type="protein sequence ID" value="SCV11838.1"/>
    <property type="molecule type" value="Genomic_DNA"/>
</dbReference>
<evidence type="ECO:0000313" key="4">
    <source>
        <dbReference type="EMBL" id="SCV11838.1"/>
    </source>
</evidence>